<keyword evidence="8" id="KW-1185">Reference proteome</keyword>
<gene>
    <name evidence="7" type="ORF">GCM10010977_16800</name>
</gene>
<evidence type="ECO:0000256" key="5">
    <source>
        <dbReference type="ARBA" id="ARBA00023136"/>
    </source>
</evidence>
<comment type="caution">
    <text evidence="7">The sequence shown here is derived from an EMBL/GenBank/DDBJ whole genome shotgun (WGS) entry which is preliminary data.</text>
</comment>
<feature type="transmembrane region" description="Helical" evidence="6">
    <location>
        <begin position="308"/>
        <end position="331"/>
    </location>
</feature>
<evidence type="ECO:0000256" key="3">
    <source>
        <dbReference type="ARBA" id="ARBA00022692"/>
    </source>
</evidence>
<keyword evidence="5 6" id="KW-0472">Membrane</keyword>
<feature type="transmembrane region" description="Helical" evidence="6">
    <location>
        <begin position="252"/>
        <end position="273"/>
    </location>
</feature>
<name>A0ABQ2LZN6_9MICC</name>
<protein>
    <submittedName>
        <fullName evidence="7">MFS transporter</fullName>
    </submittedName>
</protein>
<dbReference type="EMBL" id="BMLQ01000004">
    <property type="protein sequence ID" value="GGO45031.1"/>
    <property type="molecule type" value="Genomic_DNA"/>
</dbReference>
<dbReference type="Proteomes" id="UP000642509">
    <property type="component" value="Unassembled WGS sequence"/>
</dbReference>
<evidence type="ECO:0000313" key="7">
    <source>
        <dbReference type="EMBL" id="GGO45031.1"/>
    </source>
</evidence>
<evidence type="ECO:0000256" key="2">
    <source>
        <dbReference type="ARBA" id="ARBA00022475"/>
    </source>
</evidence>
<feature type="transmembrane region" description="Helical" evidence="6">
    <location>
        <begin position="81"/>
        <end position="100"/>
    </location>
</feature>
<dbReference type="SUPFAM" id="SSF103473">
    <property type="entry name" value="MFS general substrate transporter"/>
    <property type="match status" value="1"/>
</dbReference>
<sequence length="397" mass="39249">MPETHTATTAGSRSALARYVFAATLVRSADGGAVVAIVLLAHVSGQPGWIAGLLGASITAPHLLGPFIARRLDTARDGRKVIAASAVAHGTLLGVAGLLLPVTWAVVPSLLLIVSGLFGPMLTGGVSSRLPSIAGPSQKSQRRAQSWDVASYGLSGTLGPAAVAWLAAAASPLVATLALAAAAVVGAGAVLALPRQSPLDDPGAVPSPGRTLVTIRRSGPLRRTLVLTVVVAFSVAALPIYAVAVAPSLGGAALAGSLVASYGIGTLAGSGLLMVRPLHGDADKLTGVLAVVVPAALLLVIATTNFTAALVAFGAAGIANSLFFAATLAARSEYAPPEARGQIFIWVGALKIAAGSAGTAVAGALIGGTAWLPVAIVAALSTAAAAVCLVERSRDRT</sequence>
<feature type="transmembrane region" description="Helical" evidence="6">
    <location>
        <begin position="106"/>
        <end position="128"/>
    </location>
</feature>
<keyword evidence="3 6" id="KW-0812">Transmembrane</keyword>
<feature type="transmembrane region" description="Helical" evidence="6">
    <location>
        <begin position="173"/>
        <end position="193"/>
    </location>
</feature>
<accession>A0ABQ2LZN6</accession>
<feature type="transmembrane region" description="Helical" evidence="6">
    <location>
        <begin position="149"/>
        <end position="167"/>
    </location>
</feature>
<feature type="transmembrane region" description="Helical" evidence="6">
    <location>
        <begin position="285"/>
        <end position="302"/>
    </location>
</feature>
<evidence type="ECO:0000256" key="4">
    <source>
        <dbReference type="ARBA" id="ARBA00022989"/>
    </source>
</evidence>
<evidence type="ECO:0000313" key="8">
    <source>
        <dbReference type="Proteomes" id="UP000642509"/>
    </source>
</evidence>
<keyword evidence="2" id="KW-1003">Cell membrane</keyword>
<evidence type="ECO:0000256" key="1">
    <source>
        <dbReference type="ARBA" id="ARBA00004651"/>
    </source>
</evidence>
<dbReference type="RefSeq" id="WP_229672433.1">
    <property type="nucleotide sequence ID" value="NZ_BAAAOU010000005.1"/>
</dbReference>
<feature type="transmembrane region" description="Helical" evidence="6">
    <location>
        <begin position="49"/>
        <end position="69"/>
    </location>
</feature>
<feature type="transmembrane region" description="Helical" evidence="6">
    <location>
        <begin position="20"/>
        <end position="43"/>
    </location>
</feature>
<dbReference type="PANTHER" id="PTHR23513:SF11">
    <property type="entry name" value="STAPHYLOFERRIN A TRANSPORTER"/>
    <property type="match status" value="1"/>
</dbReference>
<feature type="transmembrane region" description="Helical" evidence="6">
    <location>
        <begin position="343"/>
        <end position="365"/>
    </location>
</feature>
<organism evidence="7 8">
    <name type="scientific">Citricoccus zhacaiensis</name>
    <dbReference type="NCBI Taxonomy" id="489142"/>
    <lineage>
        <taxon>Bacteria</taxon>
        <taxon>Bacillati</taxon>
        <taxon>Actinomycetota</taxon>
        <taxon>Actinomycetes</taxon>
        <taxon>Micrococcales</taxon>
        <taxon>Micrococcaceae</taxon>
        <taxon>Citricoccus</taxon>
    </lineage>
</organism>
<keyword evidence="4 6" id="KW-1133">Transmembrane helix</keyword>
<dbReference type="Gene3D" id="1.20.1250.20">
    <property type="entry name" value="MFS general substrate transporter like domains"/>
    <property type="match status" value="1"/>
</dbReference>
<reference evidence="8" key="1">
    <citation type="journal article" date="2019" name="Int. J. Syst. Evol. Microbiol.">
        <title>The Global Catalogue of Microorganisms (GCM) 10K type strain sequencing project: providing services to taxonomists for standard genome sequencing and annotation.</title>
        <authorList>
            <consortium name="The Broad Institute Genomics Platform"/>
            <consortium name="The Broad Institute Genome Sequencing Center for Infectious Disease"/>
            <person name="Wu L."/>
            <person name="Ma J."/>
        </authorList>
    </citation>
    <scope>NUCLEOTIDE SEQUENCE [LARGE SCALE GENOMIC DNA]</scope>
    <source>
        <strain evidence="8">CGMCC 1.7064</strain>
    </source>
</reference>
<proteinExistence type="predicted"/>
<comment type="subcellular location">
    <subcellularLocation>
        <location evidence="1">Cell membrane</location>
        <topology evidence="1">Multi-pass membrane protein</topology>
    </subcellularLocation>
</comment>
<feature type="transmembrane region" description="Helical" evidence="6">
    <location>
        <begin position="371"/>
        <end position="390"/>
    </location>
</feature>
<evidence type="ECO:0000256" key="6">
    <source>
        <dbReference type="SAM" id="Phobius"/>
    </source>
</evidence>
<dbReference type="PANTHER" id="PTHR23513">
    <property type="entry name" value="INTEGRAL MEMBRANE EFFLUX PROTEIN-RELATED"/>
    <property type="match status" value="1"/>
</dbReference>
<dbReference type="InterPro" id="IPR036259">
    <property type="entry name" value="MFS_trans_sf"/>
</dbReference>
<feature type="transmembrane region" description="Helical" evidence="6">
    <location>
        <begin position="225"/>
        <end position="246"/>
    </location>
</feature>